<evidence type="ECO:0000256" key="1">
    <source>
        <dbReference type="SAM" id="MobiDB-lite"/>
    </source>
</evidence>
<protein>
    <submittedName>
        <fullName evidence="2">Uncharacterized protein</fullName>
    </submittedName>
</protein>
<dbReference type="Proteomes" id="UP000214720">
    <property type="component" value="Unassembled WGS sequence"/>
</dbReference>
<dbReference type="AlphaFoldDB" id="A0A226WMR4"/>
<name>A0A226WMR4_CABSO</name>
<evidence type="ECO:0000313" key="3">
    <source>
        <dbReference type="Proteomes" id="UP000214720"/>
    </source>
</evidence>
<proteinExistence type="predicted"/>
<feature type="region of interest" description="Disordered" evidence="1">
    <location>
        <begin position="1"/>
        <end position="23"/>
    </location>
</feature>
<dbReference type="EMBL" id="MTHB01000276">
    <property type="protein sequence ID" value="OXC72466.1"/>
    <property type="molecule type" value="Genomic_DNA"/>
</dbReference>
<evidence type="ECO:0000313" key="2">
    <source>
        <dbReference type="EMBL" id="OXC72466.1"/>
    </source>
</evidence>
<organism evidence="2 3">
    <name type="scientific">Caballeronia sordidicola</name>
    <name type="common">Burkholderia sordidicola</name>
    <dbReference type="NCBI Taxonomy" id="196367"/>
    <lineage>
        <taxon>Bacteria</taxon>
        <taxon>Pseudomonadati</taxon>
        <taxon>Pseudomonadota</taxon>
        <taxon>Betaproteobacteria</taxon>
        <taxon>Burkholderiales</taxon>
        <taxon>Burkholderiaceae</taxon>
        <taxon>Caballeronia</taxon>
    </lineage>
</organism>
<comment type="caution">
    <text evidence="2">The sequence shown here is derived from an EMBL/GenBank/DDBJ whole genome shotgun (WGS) entry which is preliminary data.</text>
</comment>
<reference evidence="3" key="1">
    <citation type="submission" date="2017-01" db="EMBL/GenBank/DDBJ databases">
        <title>Genome Analysis of Deinococcus marmoris KOPRI26562.</title>
        <authorList>
            <person name="Kim J.H."/>
            <person name="Oh H.-M."/>
        </authorList>
    </citation>
    <scope>NUCLEOTIDE SEQUENCE [LARGE SCALE GENOMIC DNA]</scope>
    <source>
        <strain evidence="3">PAMC 26633</strain>
    </source>
</reference>
<sequence>MRWRPTLPGPAHSDNFRPSDIGMGSSIFREMPVQGHIHPQVVV</sequence>
<gene>
    <name evidence="2" type="ORF">BSU04_41810</name>
</gene>
<accession>A0A226WMR4</accession>